<dbReference type="PRINTS" id="PR00069">
    <property type="entry name" value="ALDKETRDTASE"/>
</dbReference>
<dbReference type="EMBL" id="CP015579">
    <property type="protein sequence ID" value="ARU94379.1"/>
    <property type="molecule type" value="Genomic_DNA"/>
</dbReference>
<keyword evidence="3" id="KW-0560">Oxidoreductase</keyword>
<dbReference type="InterPro" id="IPR036812">
    <property type="entry name" value="NAD(P)_OxRdtase_dom_sf"/>
</dbReference>
<organism evidence="9 12">
    <name type="scientific">Tatumella citrea</name>
    <name type="common">Pantoea citrea</name>
    <dbReference type="NCBI Taxonomy" id="53336"/>
    <lineage>
        <taxon>Bacteria</taxon>
        <taxon>Pseudomonadati</taxon>
        <taxon>Pseudomonadota</taxon>
        <taxon>Gammaproteobacteria</taxon>
        <taxon>Enterobacterales</taxon>
        <taxon>Erwiniaceae</taxon>
        <taxon>Tatumella</taxon>
    </lineage>
</organism>
<sequence length="283" mass="32522">MNYVTLNSGHRMPRLGFGVYQINDADECENAVYEAIKAGYRLIDTAAAYQNEKAVGQAIKRSGVAREDLFITTKVWVQDMGYSQTLRAIDRSLERLGLDYVDLYLIHQPYSDVFGTWRAMEEKFDDGTLRSIGVSNFSPDRLVDLTVFNRIPPALNQIEINPFYQQEENVSFMKELGVQPQSWASFAEGRNHLFQNPVLLKIAEKHGKSVAQVVLRWLIQRDIIVIPKSVSPQRMKQNLEVFDFQLSEEETDIISHMETGVSCFHSHTDPDRIRKISQIRFDT</sequence>
<dbReference type="Proteomes" id="UP000195729">
    <property type="component" value="Chromosome"/>
</dbReference>
<dbReference type="OrthoDB" id="9804790at2"/>
<dbReference type="CDD" id="cd19133">
    <property type="entry name" value="AKR_AKR5F1"/>
    <property type="match status" value="1"/>
</dbReference>
<dbReference type="AlphaFoldDB" id="A0A1Y0L9Q3"/>
<dbReference type="EMBL" id="CP015581">
    <property type="protein sequence ID" value="ARU98418.1"/>
    <property type="molecule type" value="Genomic_DNA"/>
</dbReference>
<evidence type="ECO:0000313" key="9">
    <source>
        <dbReference type="EMBL" id="ARU94379.1"/>
    </source>
</evidence>
<comment type="similarity">
    <text evidence="1">Belongs to the aldo/keto reductase family.</text>
</comment>
<keyword evidence="11" id="KW-1185">Reference proteome</keyword>
<proteinExistence type="inferred from homology"/>
<dbReference type="Gene3D" id="3.20.20.100">
    <property type="entry name" value="NADP-dependent oxidoreductase domain"/>
    <property type="match status" value="1"/>
</dbReference>
<evidence type="ECO:0000256" key="5">
    <source>
        <dbReference type="PIRSR" id="PIRSR000097-1"/>
    </source>
</evidence>
<dbReference type="SUPFAM" id="SSF51430">
    <property type="entry name" value="NAD(P)-linked oxidoreductase"/>
    <property type="match status" value="1"/>
</dbReference>
<dbReference type="Proteomes" id="UP000195814">
    <property type="component" value="Chromosome"/>
</dbReference>
<evidence type="ECO:0000313" key="11">
    <source>
        <dbReference type="Proteomes" id="UP000195729"/>
    </source>
</evidence>
<evidence type="ECO:0000256" key="7">
    <source>
        <dbReference type="PIRSR" id="PIRSR000097-3"/>
    </source>
</evidence>
<dbReference type="InterPro" id="IPR023210">
    <property type="entry name" value="NADP_OxRdtase_dom"/>
</dbReference>
<evidence type="ECO:0000256" key="6">
    <source>
        <dbReference type="PIRSR" id="PIRSR000097-2"/>
    </source>
</evidence>
<name>A0A1Y0L9Q3_TATCI</name>
<evidence type="ECO:0000259" key="8">
    <source>
        <dbReference type="Pfam" id="PF00248"/>
    </source>
</evidence>
<protein>
    <submittedName>
        <fullName evidence="9">2,5-diketo-D-gluconic acid reductase</fullName>
    </submittedName>
</protein>
<dbReference type="PROSITE" id="PS00798">
    <property type="entry name" value="ALDOKETO_REDUCTASE_1"/>
    <property type="match status" value="1"/>
</dbReference>
<dbReference type="PANTHER" id="PTHR43827">
    <property type="entry name" value="2,5-DIKETO-D-GLUCONIC ACID REDUCTASE"/>
    <property type="match status" value="1"/>
</dbReference>
<gene>
    <name evidence="9" type="ORF">A7K98_11725</name>
    <name evidence="10" type="ORF">A7K99_11720</name>
</gene>
<dbReference type="InterPro" id="IPR020471">
    <property type="entry name" value="AKR"/>
</dbReference>
<dbReference type="GO" id="GO:0016616">
    <property type="term" value="F:oxidoreductase activity, acting on the CH-OH group of donors, NAD or NADP as acceptor"/>
    <property type="evidence" value="ECO:0007669"/>
    <property type="project" value="UniProtKB-ARBA"/>
</dbReference>
<dbReference type="FunFam" id="3.20.20.100:FF:000015">
    <property type="entry name" value="Oxidoreductase, aldo/keto reductase family"/>
    <property type="match status" value="1"/>
</dbReference>
<accession>A0A1Y0L9Q3</accession>
<keyword evidence="2" id="KW-0521">NADP</keyword>
<dbReference type="Pfam" id="PF00248">
    <property type="entry name" value="Aldo_ket_red"/>
    <property type="match status" value="1"/>
</dbReference>
<evidence type="ECO:0000256" key="2">
    <source>
        <dbReference type="ARBA" id="ARBA00022857"/>
    </source>
</evidence>
<feature type="active site" description="Proton donor" evidence="5">
    <location>
        <position position="49"/>
    </location>
</feature>
<evidence type="ECO:0000256" key="1">
    <source>
        <dbReference type="ARBA" id="ARBA00007905"/>
    </source>
</evidence>
<dbReference type="PIRSF" id="PIRSF000097">
    <property type="entry name" value="AKR"/>
    <property type="match status" value="1"/>
</dbReference>
<comment type="catalytic activity">
    <reaction evidence="4">
        <text>hydroxyacetone + NADP(+) = methylglyoxal + NADPH + H(+)</text>
        <dbReference type="Rhea" id="RHEA:27986"/>
        <dbReference type="ChEBI" id="CHEBI:15378"/>
        <dbReference type="ChEBI" id="CHEBI:17158"/>
        <dbReference type="ChEBI" id="CHEBI:27957"/>
        <dbReference type="ChEBI" id="CHEBI:57783"/>
        <dbReference type="ChEBI" id="CHEBI:58349"/>
    </reaction>
</comment>
<evidence type="ECO:0000313" key="10">
    <source>
        <dbReference type="EMBL" id="ARU98418.1"/>
    </source>
</evidence>
<dbReference type="PANTHER" id="PTHR43827:SF3">
    <property type="entry name" value="NADP-DEPENDENT OXIDOREDUCTASE DOMAIN-CONTAINING PROTEIN"/>
    <property type="match status" value="1"/>
</dbReference>
<dbReference type="InterPro" id="IPR018170">
    <property type="entry name" value="Aldo/ket_reductase_CS"/>
</dbReference>
<reference evidence="11 12" key="1">
    <citation type="submission" date="2016-05" db="EMBL/GenBank/DDBJ databases">
        <title>Complete genome sequence of two 2,5-diketo-D-glunonic acid producing strain Tatumella citrea.</title>
        <authorList>
            <person name="Duan C."/>
            <person name="Yang J."/>
            <person name="Yang S."/>
        </authorList>
    </citation>
    <scope>NUCLEOTIDE SEQUENCE [LARGE SCALE GENOMIC DNA]</scope>
    <source>
        <strain evidence="10 11">ATCC 39140</strain>
        <strain evidence="9 12">DSM 13699</strain>
    </source>
</reference>
<feature type="domain" description="NADP-dependent oxidoreductase" evidence="8">
    <location>
        <begin position="15"/>
        <end position="255"/>
    </location>
</feature>
<dbReference type="KEGG" id="tci:A7K98_11725"/>
<feature type="site" description="Lowers pKa of active site Tyr" evidence="7">
    <location>
        <position position="74"/>
    </location>
</feature>
<evidence type="ECO:0000256" key="4">
    <source>
        <dbReference type="ARBA" id="ARBA00049445"/>
    </source>
</evidence>
<dbReference type="RefSeq" id="WP_087488741.1">
    <property type="nucleotide sequence ID" value="NZ_CP015579.1"/>
</dbReference>
<dbReference type="PROSITE" id="PS00063">
    <property type="entry name" value="ALDOKETO_REDUCTASE_3"/>
    <property type="match status" value="1"/>
</dbReference>
<evidence type="ECO:0000313" key="12">
    <source>
        <dbReference type="Proteomes" id="UP000195814"/>
    </source>
</evidence>
<feature type="binding site" evidence="6">
    <location>
        <position position="107"/>
    </location>
    <ligand>
        <name>substrate</name>
    </ligand>
</feature>
<evidence type="ECO:0000256" key="3">
    <source>
        <dbReference type="ARBA" id="ARBA00023002"/>
    </source>
</evidence>